<evidence type="ECO:0000313" key="7">
    <source>
        <dbReference type="Proteomes" id="UP000279972"/>
    </source>
</evidence>
<evidence type="ECO:0000313" key="4">
    <source>
        <dbReference type="EMBL" id="AZA81247.1"/>
    </source>
</evidence>
<keyword evidence="2" id="KW-0812">Transmembrane</keyword>
<reference evidence="5 6" key="1">
    <citation type="submission" date="2018-01" db="EMBL/GenBank/DDBJ databases">
        <title>Draft genome sequences of Chryseobacterium lactis NCTC11390, Chryseobacterium oncorhynchi 701B-08, and Chryseobacterium viscerum 687B-08.</title>
        <authorList>
            <person name="Jeong J.-J."/>
            <person name="Lee Y.J."/>
            <person name="Park B."/>
            <person name="Choi I.-G."/>
            <person name="Kim K.D."/>
        </authorList>
    </citation>
    <scope>NUCLEOTIDE SEQUENCE [LARGE SCALE GENOMIC DNA]</scope>
    <source>
        <strain evidence="5 6">NCTC11390</strain>
    </source>
</reference>
<name>A0A3G6RTB5_CHRLC</name>
<dbReference type="AlphaFoldDB" id="A0A3G6RTB5"/>
<feature type="transmembrane region" description="Helical" evidence="2">
    <location>
        <begin position="6"/>
        <end position="22"/>
    </location>
</feature>
<dbReference type="InterPro" id="IPR008756">
    <property type="entry name" value="Peptidase_M56"/>
</dbReference>
<evidence type="ECO:0000256" key="1">
    <source>
        <dbReference type="SAM" id="MobiDB-lite"/>
    </source>
</evidence>
<protein>
    <recommendedName>
        <fullName evidence="3">Peptidase M56 domain-containing protein</fullName>
    </recommendedName>
</protein>
<accession>A0A3G6RTB5</accession>
<dbReference type="EMBL" id="PPEH01000001">
    <property type="protein sequence ID" value="PNW15099.1"/>
    <property type="molecule type" value="Genomic_DNA"/>
</dbReference>
<dbReference type="Proteomes" id="UP000236262">
    <property type="component" value="Unassembled WGS sequence"/>
</dbReference>
<dbReference type="EMBL" id="CP033924">
    <property type="protein sequence ID" value="AZA81247.1"/>
    <property type="molecule type" value="Genomic_DNA"/>
</dbReference>
<dbReference type="PANTHER" id="PTHR33446:SF2">
    <property type="entry name" value="PROTEIN TONB"/>
    <property type="match status" value="1"/>
</dbReference>
<gene>
    <name evidence="5" type="ORF">C1637_01340</name>
    <name evidence="4" type="ORF">EG342_04725</name>
</gene>
<feature type="domain" description="Peptidase M56" evidence="3">
    <location>
        <begin position="27"/>
        <end position="250"/>
    </location>
</feature>
<evidence type="ECO:0000256" key="2">
    <source>
        <dbReference type="SAM" id="Phobius"/>
    </source>
</evidence>
<dbReference type="OrthoDB" id="1522859at2"/>
<dbReference type="Proteomes" id="UP000279972">
    <property type="component" value="Chromosome"/>
</dbReference>
<dbReference type="GO" id="GO:0098797">
    <property type="term" value="C:plasma membrane protein complex"/>
    <property type="evidence" value="ECO:0007669"/>
    <property type="project" value="TreeGrafter"/>
</dbReference>
<evidence type="ECO:0000313" key="6">
    <source>
        <dbReference type="Proteomes" id="UP000236262"/>
    </source>
</evidence>
<dbReference type="RefSeq" id="WP_103288612.1">
    <property type="nucleotide sequence ID" value="NZ_CP033924.1"/>
</dbReference>
<evidence type="ECO:0000259" key="3">
    <source>
        <dbReference type="Pfam" id="PF05569"/>
    </source>
</evidence>
<keyword evidence="7" id="KW-1185">Reference proteome</keyword>
<keyword evidence="2" id="KW-1133">Transmembrane helix</keyword>
<dbReference type="PANTHER" id="PTHR33446">
    <property type="entry name" value="PROTEIN TONB-RELATED"/>
    <property type="match status" value="1"/>
</dbReference>
<proteinExistence type="predicted"/>
<feature type="region of interest" description="Disordered" evidence="1">
    <location>
        <begin position="352"/>
        <end position="388"/>
    </location>
</feature>
<dbReference type="Pfam" id="PF05569">
    <property type="entry name" value="Peptidase_M56"/>
    <property type="match status" value="1"/>
</dbReference>
<feature type="transmembrane region" description="Helical" evidence="2">
    <location>
        <begin position="88"/>
        <end position="109"/>
    </location>
</feature>
<reference evidence="4 7" key="2">
    <citation type="submission" date="2018-11" db="EMBL/GenBank/DDBJ databases">
        <title>Proposal to divide the Flavobacteriaceae and reorganize its genera based on Amino Acid Identity values calculated from whole genome sequences.</title>
        <authorList>
            <person name="Nicholson A.C."/>
            <person name="Gulvik C.A."/>
            <person name="Whitney A.M."/>
            <person name="Humrighouse B.W."/>
            <person name="Bell M."/>
            <person name="Holmes B."/>
            <person name="Steigerwalt A.G."/>
            <person name="Villarma A."/>
            <person name="Sheth M."/>
            <person name="Batra D."/>
            <person name="Pryor J."/>
            <person name="Bernardet J.-F."/>
            <person name="Hugo C."/>
            <person name="Kampfer P."/>
            <person name="Newman J."/>
            <person name="McQuiston J.R."/>
        </authorList>
    </citation>
    <scope>NUCLEOTIDE SEQUENCE [LARGE SCALE GENOMIC DNA]</scope>
    <source>
        <strain evidence="4 7">KC_1864</strain>
    </source>
</reference>
<feature type="transmembrane region" description="Helical" evidence="2">
    <location>
        <begin position="34"/>
        <end position="53"/>
    </location>
</feature>
<feature type="transmembrane region" description="Helical" evidence="2">
    <location>
        <begin position="260"/>
        <end position="278"/>
    </location>
</feature>
<dbReference type="InterPro" id="IPR051045">
    <property type="entry name" value="TonB-dependent_transducer"/>
</dbReference>
<feature type="compositionally biased region" description="Polar residues" evidence="1">
    <location>
        <begin position="367"/>
        <end position="378"/>
    </location>
</feature>
<keyword evidence="2" id="KW-0472">Membrane</keyword>
<organism evidence="5 6">
    <name type="scientific">Chryseobacterium lactis</name>
    <dbReference type="NCBI Taxonomy" id="1241981"/>
    <lineage>
        <taxon>Bacteria</taxon>
        <taxon>Pseudomonadati</taxon>
        <taxon>Bacteroidota</taxon>
        <taxon>Flavobacteriia</taxon>
        <taxon>Flavobacteriales</taxon>
        <taxon>Weeksellaceae</taxon>
        <taxon>Chryseobacterium group</taxon>
        <taxon>Chryseobacterium</taxon>
    </lineage>
</organism>
<sequence length="476" mass="54102">MIPIILKIILCSSIFIAVYYLFLEKEKMYRFNRFYLLSSLILSYIIPFITITLPSRETVSKPRLIIEETTQQIAAIQTGQSNLNWLNIIGLIYIMITLFLLVKSIAAILKIKKIKGEKRLYQDRKVVLTTENLSPFSFWNTIYMGRNYVKDNTIDPRIFLHEKGHLDQKHSIDLVLIDFFKIFTWFNPVIFLYKRAMIVNHEFLADEVVLQGKFNVKEYQKLILEEIINNQNLSLTHSFNFNNTKKRFTMMNAKKTKFGLLRKTAGITVLITAAALFSEKMYATEVVQTGEENTLTKLRNENVSEVPGAIPEIANTNSVAEANHEKVFNEKKETLSELKTEKLITIPDTIAPKAKTENNEGKNTNTSVNSNANENITQPEFPGGPRALREKIGKNMNTANLTLQKGVIKSVAYVHIDATGKTTDIKVSGDNEPLNRELLKTITDISNEITWKPGTQDGKAVASVLKIPATMSFEPN</sequence>
<dbReference type="Gene3D" id="3.30.1150.10">
    <property type="match status" value="1"/>
</dbReference>
<dbReference type="KEGG" id="clac:EG342_04725"/>
<dbReference type="GO" id="GO:0031992">
    <property type="term" value="F:energy transducer activity"/>
    <property type="evidence" value="ECO:0007669"/>
    <property type="project" value="TreeGrafter"/>
</dbReference>
<evidence type="ECO:0000313" key="5">
    <source>
        <dbReference type="EMBL" id="PNW15099.1"/>
    </source>
</evidence>